<dbReference type="Gene3D" id="3.30.60.230">
    <property type="entry name" value="Lsr2, dimerization domain"/>
    <property type="match status" value="1"/>
</dbReference>
<dbReference type="InterPro" id="IPR024412">
    <property type="entry name" value="Lsr2_dim_dom"/>
</dbReference>
<name>A0A1C6RTE9_9ACTN</name>
<dbReference type="RefSeq" id="WP_091639568.1">
    <property type="nucleotide sequence ID" value="NZ_FMHW01000002.1"/>
</dbReference>
<gene>
    <name evidence="2" type="ORF">GA0074692_0871</name>
</gene>
<dbReference type="Pfam" id="PF11774">
    <property type="entry name" value="Lsr2"/>
    <property type="match status" value="1"/>
</dbReference>
<keyword evidence="3" id="KW-1185">Reference proteome</keyword>
<proteinExistence type="predicted"/>
<dbReference type="OrthoDB" id="4113332at2"/>
<sequence length="116" mass="13151">MAIKTISVVYDDLDGSTDEVDSYRFAFNGVWYEIDLSRPNFDRMAAAFQPFIAAARRMPKSTAGKQTGHGTSADRRALNARVRQWWATHWQEHHLPEPRTRGAIPPAVHDVYNGAH</sequence>
<dbReference type="GO" id="GO:0003677">
    <property type="term" value="F:DNA binding"/>
    <property type="evidence" value="ECO:0007669"/>
    <property type="project" value="InterPro"/>
</dbReference>
<feature type="domain" description="Lsr2 dimerization" evidence="1">
    <location>
        <begin position="1"/>
        <end position="58"/>
    </location>
</feature>
<dbReference type="Proteomes" id="UP000198959">
    <property type="component" value="Unassembled WGS sequence"/>
</dbReference>
<accession>A0A1C6RTE9</accession>
<organism evidence="2 3">
    <name type="scientific">Micromonospora pallida</name>
    <dbReference type="NCBI Taxonomy" id="145854"/>
    <lineage>
        <taxon>Bacteria</taxon>
        <taxon>Bacillati</taxon>
        <taxon>Actinomycetota</taxon>
        <taxon>Actinomycetes</taxon>
        <taxon>Micromonosporales</taxon>
        <taxon>Micromonosporaceae</taxon>
        <taxon>Micromonospora</taxon>
    </lineage>
</organism>
<dbReference type="InterPro" id="IPR042261">
    <property type="entry name" value="Lsr2-like_dimerization"/>
</dbReference>
<evidence type="ECO:0000313" key="2">
    <source>
        <dbReference type="EMBL" id="SCL20452.1"/>
    </source>
</evidence>
<dbReference type="STRING" id="145854.GA0074692_0871"/>
<dbReference type="AlphaFoldDB" id="A0A1C6RTE9"/>
<evidence type="ECO:0000313" key="3">
    <source>
        <dbReference type="Proteomes" id="UP000198959"/>
    </source>
</evidence>
<dbReference type="EMBL" id="FMHW01000002">
    <property type="protein sequence ID" value="SCL20452.1"/>
    <property type="molecule type" value="Genomic_DNA"/>
</dbReference>
<reference evidence="3" key="1">
    <citation type="submission" date="2016-06" db="EMBL/GenBank/DDBJ databases">
        <authorList>
            <person name="Varghese N."/>
            <person name="Submissions Spin"/>
        </authorList>
    </citation>
    <scope>NUCLEOTIDE SEQUENCE [LARGE SCALE GENOMIC DNA]</scope>
    <source>
        <strain evidence="3">DSM 43817</strain>
    </source>
</reference>
<evidence type="ECO:0000259" key="1">
    <source>
        <dbReference type="Pfam" id="PF11774"/>
    </source>
</evidence>
<protein>
    <submittedName>
        <fullName evidence="2">Lsr2 protein</fullName>
    </submittedName>
</protein>